<keyword evidence="6" id="KW-0472">Membrane</keyword>
<evidence type="ECO:0000256" key="4">
    <source>
        <dbReference type="SAM" id="Coils"/>
    </source>
</evidence>
<dbReference type="Pfam" id="PF18575">
    <property type="entry name" value="HAMP_N3"/>
    <property type="match status" value="1"/>
</dbReference>
<dbReference type="CDD" id="cd19411">
    <property type="entry name" value="MCP2201-like_sensor"/>
    <property type="match status" value="1"/>
</dbReference>
<feature type="domain" description="HAMP" evidence="8">
    <location>
        <begin position="495"/>
        <end position="541"/>
    </location>
</feature>
<feature type="compositionally biased region" description="Low complexity" evidence="5">
    <location>
        <begin position="808"/>
        <end position="821"/>
    </location>
</feature>
<feature type="compositionally biased region" description="Basic and acidic residues" evidence="5">
    <location>
        <begin position="829"/>
        <end position="840"/>
    </location>
</feature>
<dbReference type="EMBL" id="CP081150">
    <property type="protein sequence ID" value="QZA78141.1"/>
    <property type="molecule type" value="Genomic_DNA"/>
</dbReference>
<dbReference type="PROSITE" id="PS50111">
    <property type="entry name" value="CHEMOTAXIS_TRANSDUC_2"/>
    <property type="match status" value="1"/>
</dbReference>
<dbReference type="Gene3D" id="1.20.120.1530">
    <property type="match status" value="2"/>
</dbReference>
<dbReference type="Gene3D" id="1.10.287.950">
    <property type="entry name" value="Methyl-accepting chemotaxis protein"/>
    <property type="match status" value="1"/>
</dbReference>
<dbReference type="PANTHER" id="PTHR43531">
    <property type="entry name" value="PROTEIN ICFG"/>
    <property type="match status" value="1"/>
</dbReference>
<keyword evidence="6" id="KW-0812">Transmembrane</keyword>
<evidence type="ECO:0000256" key="5">
    <source>
        <dbReference type="SAM" id="MobiDB-lite"/>
    </source>
</evidence>
<dbReference type="InterPro" id="IPR024478">
    <property type="entry name" value="HlyB_4HB_MCP"/>
</dbReference>
<keyword evidence="3" id="KW-0807">Transducer</keyword>
<evidence type="ECO:0000256" key="6">
    <source>
        <dbReference type="SAM" id="Phobius"/>
    </source>
</evidence>
<keyword evidence="4" id="KW-0175">Coiled coil</keyword>
<dbReference type="SMART" id="SM00283">
    <property type="entry name" value="MA"/>
    <property type="match status" value="1"/>
</dbReference>
<dbReference type="Pfam" id="PF18947">
    <property type="entry name" value="HAMP_2"/>
    <property type="match status" value="1"/>
</dbReference>
<dbReference type="Proteomes" id="UP000825679">
    <property type="component" value="Chromosome"/>
</dbReference>
<evidence type="ECO:0000256" key="1">
    <source>
        <dbReference type="ARBA" id="ARBA00022481"/>
    </source>
</evidence>
<dbReference type="SUPFAM" id="SSF58104">
    <property type="entry name" value="Methyl-accepting chemotaxis protein (MCP) signaling domain"/>
    <property type="match status" value="1"/>
</dbReference>
<dbReference type="Pfam" id="PF00015">
    <property type="entry name" value="MCPsignal"/>
    <property type="match status" value="1"/>
</dbReference>
<evidence type="ECO:0000313" key="10">
    <source>
        <dbReference type="Proteomes" id="UP000825679"/>
    </source>
</evidence>
<dbReference type="CDD" id="cd11386">
    <property type="entry name" value="MCP_signal"/>
    <property type="match status" value="1"/>
</dbReference>
<dbReference type="PANTHER" id="PTHR43531:SF14">
    <property type="entry name" value="METHYL-ACCEPTING CHEMOTAXIS PROTEIN I-RELATED"/>
    <property type="match status" value="1"/>
</dbReference>
<evidence type="ECO:0000259" key="7">
    <source>
        <dbReference type="PROSITE" id="PS50111"/>
    </source>
</evidence>
<dbReference type="InterPro" id="IPR003660">
    <property type="entry name" value="HAMP_dom"/>
</dbReference>
<dbReference type="InterPro" id="IPR041395">
    <property type="entry name" value="McpB_HAMP_3rd"/>
</dbReference>
<feature type="domain" description="HAMP" evidence="8">
    <location>
        <begin position="404"/>
        <end position="449"/>
    </location>
</feature>
<sequence>MSAIQTMKVRTQLGLGFGLVLALLLLIGGIAFSKLTDLDNAIGTVVDDRYPKTQIANGIIDELNLVARATRNLLLMTDPPSIAEQYEAIAEARKKISAGYEKLEQTITSDTGKQKLAAALEKRKVYAEDLDRFLLLVKNNNQAEALPLLLGEMRDAQLAYTAAISSLINYQSELMIKDGNDAEALAEAAEVQILLLVVIAVLLSLVISWWIVRTLMKQLGGEPTQAAALALAVSQGKMDNPIVLRDNDQSSVMFAMKQMQDAIQSFIQAQNHMAEQHAQGWISSQMDAAKFNGSFAVMAKEANALVNSHIEVQNQIVDVIKEYSRGNFTPNMQQLPGDKAKITVALQNVKSALLAISSDVKLLAESGSRGDFSQRADANKYEYMFQEMIQNLNQLTETCDVGFNDVLRVSNALAAGDLTQTISKDYPGLFGQTKNGVNATVTALKKIVAEIEQTVEAAANKGDFSVKINLSDKQGFTLRLSELLNQLSTVTDTGLRDVMLVANALADGDLTKTITQDYPGLFGETKQGVNATVENLQRLVSEIQYSGASINTAAKEISQGNADLSRRTEAQAASLEETASSMEELTSTVKQNSENAIVATQLARTSSEVAHKGGLVVGKVVDTMSSINDASRKIVDIISVIDGIAFQTNILALNAAVEAARAGEQGRGFAVVASEVRNLAQRSASAAKEIKTLIGDSVNQVEGGTKLVAEAGATMTEIESSIQRVTDIMSEISAASAEQSAGIAQVNQAIIQMDEVTQQNAALVEQASAAAESLEEQAQSLAESVSVFKLNHAPQFSIARTAPAQHISKAPAKSAPNNKAKTTVKLPHLNHENEEHWEEF</sequence>
<gene>
    <name evidence="9" type="ORF">K4H28_01520</name>
</gene>
<feature type="region of interest" description="Disordered" evidence="5">
    <location>
        <begin position="803"/>
        <end position="840"/>
    </location>
</feature>
<evidence type="ECO:0000256" key="3">
    <source>
        <dbReference type="PROSITE-ProRule" id="PRU00284"/>
    </source>
</evidence>
<organism evidence="9 10">
    <name type="scientific">Deefgea tanakiae</name>
    <dbReference type="NCBI Taxonomy" id="2865840"/>
    <lineage>
        <taxon>Bacteria</taxon>
        <taxon>Pseudomonadati</taxon>
        <taxon>Pseudomonadota</taxon>
        <taxon>Betaproteobacteria</taxon>
        <taxon>Neisseriales</taxon>
        <taxon>Chitinibacteraceae</taxon>
        <taxon>Deefgea</taxon>
    </lineage>
</organism>
<feature type="coiled-coil region" evidence="4">
    <location>
        <begin position="746"/>
        <end position="784"/>
    </location>
</feature>
<feature type="domain" description="Methyl-accepting transducer" evidence="7">
    <location>
        <begin position="546"/>
        <end position="775"/>
    </location>
</feature>
<dbReference type="InterPro" id="IPR047347">
    <property type="entry name" value="YvaQ-like_sensor"/>
</dbReference>
<comment type="similarity">
    <text evidence="2">Belongs to the methyl-accepting chemotaxis (MCP) protein family.</text>
</comment>
<dbReference type="InterPro" id="IPR004089">
    <property type="entry name" value="MCPsignal_dom"/>
</dbReference>
<evidence type="ECO:0000259" key="8">
    <source>
        <dbReference type="PROSITE" id="PS50885"/>
    </source>
</evidence>
<keyword evidence="6" id="KW-1133">Transmembrane helix</keyword>
<keyword evidence="10" id="KW-1185">Reference proteome</keyword>
<dbReference type="InterPro" id="IPR051310">
    <property type="entry name" value="MCP_chemotaxis"/>
</dbReference>
<dbReference type="RefSeq" id="WP_221006515.1">
    <property type="nucleotide sequence ID" value="NZ_CP081150.1"/>
</dbReference>
<keyword evidence="1" id="KW-0488">Methylation</keyword>
<feature type="transmembrane region" description="Helical" evidence="6">
    <location>
        <begin position="193"/>
        <end position="212"/>
    </location>
</feature>
<proteinExistence type="inferred from homology"/>
<name>A0ABX8Z6D0_9NEIS</name>
<dbReference type="Pfam" id="PF12729">
    <property type="entry name" value="4HB_MCP_1"/>
    <property type="match status" value="1"/>
</dbReference>
<dbReference type="PROSITE" id="PS50885">
    <property type="entry name" value="HAMP"/>
    <property type="match status" value="2"/>
</dbReference>
<evidence type="ECO:0000256" key="2">
    <source>
        <dbReference type="ARBA" id="ARBA00029447"/>
    </source>
</evidence>
<evidence type="ECO:0000313" key="9">
    <source>
        <dbReference type="EMBL" id="QZA78141.1"/>
    </source>
</evidence>
<protein>
    <submittedName>
        <fullName evidence="9">MCP four helix bundle domain-containing protein</fullName>
    </submittedName>
</protein>
<reference evidence="9 10" key="1">
    <citation type="submission" date="2021-08" db="EMBL/GenBank/DDBJ databases">
        <title>complete genome sequencing of Deefgea sp. D25.</title>
        <authorList>
            <person name="Bae J.-W."/>
            <person name="Gim D.-H."/>
        </authorList>
    </citation>
    <scope>NUCLEOTIDE SEQUENCE [LARGE SCALE GENOMIC DNA]</scope>
    <source>
        <strain evidence="9 10">D25</strain>
    </source>
</reference>
<accession>A0ABX8Z6D0</accession>